<dbReference type="InterPro" id="IPR022902">
    <property type="entry name" value="NAcTrfase_Eis"/>
</dbReference>
<dbReference type="PANTHER" id="PTHR37817:SF1">
    <property type="entry name" value="N-ACETYLTRANSFERASE EIS"/>
    <property type="match status" value="1"/>
</dbReference>
<protein>
    <submittedName>
        <fullName evidence="7">GNAT family N-acetyltransferase</fullName>
    </submittedName>
</protein>
<feature type="region of interest" description="Disordered" evidence="5">
    <location>
        <begin position="1"/>
        <end position="22"/>
    </location>
</feature>
<keyword evidence="8" id="KW-1185">Reference proteome</keyword>
<dbReference type="PROSITE" id="PS51186">
    <property type="entry name" value="GNAT"/>
    <property type="match status" value="1"/>
</dbReference>
<feature type="domain" description="N-acetyltransferase" evidence="6">
    <location>
        <begin position="20"/>
        <end position="180"/>
    </location>
</feature>
<keyword evidence="3 4" id="KW-0012">Acyltransferase</keyword>
<comment type="similarity">
    <text evidence="1 4">Belongs to the acetyltransferase Eis family.</text>
</comment>
<feature type="binding site" evidence="4">
    <location>
        <begin position="106"/>
        <end position="111"/>
    </location>
    <ligand>
        <name>acetyl-CoA</name>
        <dbReference type="ChEBI" id="CHEBI:57288"/>
    </ligand>
</feature>
<dbReference type="Proteomes" id="UP000253318">
    <property type="component" value="Unassembled WGS sequence"/>
</dbReference>
<comment type="caution">
    <text evidence="7">The sequence shown here is derived from an EMBL/GenBank/DDBJ whole genome shotgun (WGS) entry which is preliminary data.</text>
</comment>
<dbReference type="GO" id="GO:0034069">
    <property type="term" value="F:aminoglycoside N-acetyltransferase activity"/>
    <property type="evidence" value="ECO:0007669"/>
    <property type="project" value="TreeGrafter"/>
</dbReference>
<comment type="subunit">
    <text evidence="4">Homohexamer; trimer of dimers.</text>
</comment>
<dbReference type="Pfam" id="PF13527">
    <property type="entry name" value="Acetyltransf_9"/>
    <property type="match status" value="1"/>
</dbReference>
<dbReference type="InterPro" id="IPR016181">
    <property type="entry name" value="Acyl_CoA_acyltransferase"/>
</dbReference>
<dbReference type="SUPFAM" id="SSF55718">
    <property type="entry name" value="SCP-like"/>
    <property type="match status" value="1"/>
</dbReference>
<dbReference type="InterPro" id="IPR000182">
    <property type="entry name" value="GNAT_dom"/>
</dbReference>
<evidence type="ECO:0000256" key="5">
    <source>
        <dbReference type="SAM" id="MobiDB-lite"/>
    </source>
</evidence>
<dbReference type="EMBL" id="QEIN01000019">
    <property type="protein sequence ID" value="RCV61488.1"/>
    <property type="molecule type" value="Genomic_DNA"/>
</dbReference>
<accession>A0A368T9T6</accession>
<evidence type="ECO:0000256" key="2">
    <source>
        <dbReference type="ARBA" id="ARBA00022679"/>
    </source>
</evidence>
<evidence type="ECO:0000313" key="8">
    <source>
        <dbReference type="Proteomes" id="UP000253318"/>
    </source>
</evidence>
<keyword evidence="2 4" id="KW-0808">Transferase</keyword>
<proteinExistence type="inferred from homology"/>
<dbReference type="InterPro" id="IPR041380">
    <property type="entry name" value="Acetyltransf_17"/>
</dbReference>
<dbReference type="NCBIfam" id="NF002367">
    <property type="entry name" value="PRK01346.1-4"/>
    <property type="match status" value="1"/>
</dbReference>
<dbReference type="OrthoDB" id="8399956at2"/>
<evidence type="ECO:0000313" key="7">
    <source>
        <dbReference type="EMBL" id="RCV61488.1"/>
    </source>
</evidence>
<evidence type="ECO:0000256" key="3">
    <source>
        <dbReference type="ARBA" id="ARBA00023315"/>
    </source>
</evidence>
<dbReference type="GO" id="GO:0030649">
    <property type="term" value="P:aminoglycoside antibiotic catabolic process"/>
    <property type="evidence" value="ECO:0007669"/>
    <property type="project" value="TreeGrafter"/>
</dbReference>
<gene>
    <name evidence="7" type="ORF">DEF24_04200</name>
</gene>
<dbReference type="Pfam" id="PF13530">
    <property type="entry name" value="SCP2_2"/>
    <property type="match status" value="1"/>
</dbReference>
<evidence type="ECO:0000256" key="4">
    <source>
        <dbReference type="HAMAP-Rule" id="MF_01812"/>
    </source>
</evidence>
<sequence length="428" mass="46467">MSTAHGGHPATRSSGGQEPWTIRPIVPDELHDFRQVGIEAMLMSATPGPPPEVWRPLIEPDRTLAAFDGARIVGTTLTFRFSMTVPGGPRPVAGVSGVGVLPTHRRRGVLSALMRRQLADLREHGGEAVAALFASEGGIYGRFGYGAASSGVSIRIGRGEGALRADAPRDPALRLRLTTPEDAAKELAVVHEATMRQRPGTFARDERWWRRILTDPEETRGGFGAHTCVLVEDGAGPLGYALYRVRPGWDDYGVAAGELQVKELYATAPAAYAMLWEHVLQRDLVATVTADLRPPDDPLYHLLADYYRARTVVSDALWIRLVDLPRALEQRAYSAPVDVVVEVTDTACPWNAGRWRLSADPRGAACERTEREPDLRLDVADLGAAYLGGIRLGALAAAGRVTEIRDHAVAELDAALSWPLHPHCGVIF</sequence>
<feature type="binding site" evidence="4">
    <location>
        <begin position="135"/>
        <end position="136"/>
    </location>
    <ligand>
        <name>acetyl-CoA</name>
        <dbReference type="ChEBI" id="CHEBI:57288"/>
    </ligand>
</feature>
<reference evidence="7 8" key="1">
    <citation type="submission" date="2018-04" db="EMBL/GenBank/DDBJ databases">
        <title>Novel actinobacteria from marine sediment.</title>
        <authorList>
            <person name="Ng Z.Y."/>
            <person name="Tan G.Y.A."/>
        </authorList>
    </citation>
    <scope>NUCLEOTIDE SEQUENCE [LARGE SCALE GENOMIC DNA]</scope>
    <source>
        <strain evidence="7 8">TPS81</strain>
    </source>
</reference>
<dbReference type="Pfam" id="PF17668">
    <property type="entry name" value="Acetyltransf_17"/>
    <property type="match status" value="1"/>
</dbReference>
<name>A0A368T9T6_9ACTN</name>
<dbReference type="RefSeq" id="WP_114397740.1">
    <property type="nucleotide sequence ID" value="NZ_QEIM01000046.1"/>
</dbReference>
<dbReference type="InterPro" id="IPR025559">
    <property type="entry name" value="Eis_dom"/>
</dbReference>
<organism evidence="7 8">
    <name type="scientific">Marinitenerispora sediminis</name>
    <dbReference type="NCBI Taxonomy" id="1931232"/>
    <lineage>
        <taxon>Bacteria</taxon>
        <taxon>Bacillati</taxon>
        <taxon>Actinomycetota</taxon>
        <taxon>Actinomycetes</taxon>
        <taxon>Streptosporangiales</taxon>
        <taxon>Nocardiopsidaceae</taxon>
        <taxon>Marinitenerispora</taxon>
    </lineage>
</organism>
<feature type="active site" description="Proton acceptor; via carboxylate" evidence="4">
    <location>
        <position position="428"/>
    </location>
</feature>
<feature type="active site" description="Proton donor" evidence="4">
    <location>
        <position position="140"/>
    </location>
</feature>
<dbReference type="HAMAP" id="MF_01812">
    <property type="entry name" value="Eis"/>
    <property type="match status" value="1"/>
</dbReference>
<evidence type="ECO:0000259" key="6">
    <source>
        <dbReference type="PROSITE" id="PS51186"/>
    </source>
</evidence>
<feature type="binding site" evidence="4">
    <location>
        <begin position="98"/>
        <end position="100"/>
    </location>
    <ligand>
        <name>acetyl-CoA</name>
        <dbReference type="ChEBI" id="CHEBI:57288"/>
    </ligand>
</feature>
<dbReference type="InterPro" id="IPR051554">
    <property type="entry name" value="Acetyltransferase_Eis"/>
</dbReference>
<dbReference type="SUPFAM" id="SSF55729">
    <property type="entry name" value="Acyl-CoA N-acyltransferases (Nat)"/>
    <property type="match status" value="1"/>
</dbReference>
<dbReference type="Gene3D" id="3.30.1050.10">
    <property type="entry name" value="SCP2 sterol-binding domain"/>
    <property type="match status" value="1"/>
</dbReference>
<dbReference type="PANTHER" id="PTHR37817">
    <property type="entry name" value="N-ACETYLTRANSFERASE EIS"/>
    <property type="match status" value="1"/>
</dbReference>
<dbReference type="Gene3D" id="3.40.630.30">
    <property type="match status" value="2"/>
</dbReference>
<evidence type="ECO:0000256" key="1">
    <source>
        <dbReference type="ARBA" id="ARBA00009213"/>
    </source>
</evidence>
<dbReference type="AlphaFoldDB" id="A0A368T9T6"/>
<dbReference type="InterPro" id="IPR036527">
    <property type="entry name" value="SCP2_sterol-bd_dom_sf"/>
</dbReference>
<dbReference type="CDD" id="cd04301">
    <property type="entry name" value="NAT_SF"/>
    <property type="match status" value="1"/>
</dbReference>